<dbReference type="GO" id="GO:1902884">
    <property type="term" value="P:positive regulation of response to oxidative stress"/>
    <property type="evidence" value="ECO:0007669"/>
    <property type="project" value="InterPro"/>
</dbReference>
<dbReference type="Pfam" id="PF03567">
    <property type="entry name" value="Sulfotransfer_2"/>
    <property type="match status" value="1"/>
</dbReference>
<dbReference type="GO" id="GO:0047756">
    <property type="term" value="F:chondroitin 4-sulfotransferase activity"/>
    <property type="evidence" value="ECO:0007669"/>
    <property type="project" value="InterPro"/>
</dbReference>
<dbReference type="Proteomes" id="UP000008549">
    <property type="component" value="Unassembled WGS sequence"/>
</dbReference>
<dbReference type="CTD" id="8589675"/>
<proteinExistence type="predicted"/>
<reference evidence="1 2" key="2">
    <citation type="journal article" date="2011" name="PLoS Genet.">
        <title>Caenorhabditis briggsae recombinant inbred line genotypes reveal inter-strain incompatibility and the evolution of recombination.</title>
        <authorList>
            <person name="Ross J.A."/>
            <person name="Koboldt D.C."/>
            <person name="Staisch J.E."/>
            <person name="Chamberlin H.M."/>
            <person name="Gupta B.P."/>
            <person name="Miller R.D."/>
            <person name="Baird S.E."/>
            <person name="Haag E.S."/>
        </authorList>
    </citation>
    <scope>NUCLEOTIDE SEQUENCE [LARGE SCALE GENOMIC DNA]</scope>
    <source>
        <strain evidence="1 2">AF16</strain>
    </source>
</reference>
<dbReference type="WormBase" id="CBG17863">
    <property type="protein sequence ID" value="CBP29535"/>
    <property type="gene ID" value="WBGene00037378"/>
</dbReference>
<sequence>MWLDDFLSGRNYRVKVGTMLSGSKLATCGVPQGAVLSPVLFGIYVNEISSIHCKQGCLQKSEFQNPSEQLLNDSNTVRFAFIRDPIQRFVSLYIDKCVQTDFCFDCNKDMRCFVRNIYETLKNISNHRNEKKRKLNLLALHSAPLSWMCNFEKDLEKWDLLMIGSDFEERKSPILKLANILKRQGVNETTVEKIQKETLGGYQYTV</sequence>
<evidence type="ECO:0000313" key="3">
    <source>
        <dbReference type="WormBase" id="CBG17863"/>
    </source>
</evidence>
<dbReference type="AlphaFoldDB" id="A8XRY9"/>
<dbReference type="RefSeq" id="XP_002647677.2">
    <property type="nucleotide sequence ID" value="XM_002647631.2"/>
</dbReference>
<name>A8XRY9_CAEBR</name>
<dbReference type="PANTHER" id="PTHR22900">
    <property type="entry name" value="PROTEIN CBG14245-RELATED"/>
    <property type="match status" value="1"/>
</dbReference>
<dbReference type="InterPro" id="IPR005331">
    <property type="entry name" value="Sulfotransferase"/>
</dbReference>
<dbReference type="PANTHER" id="PTHR22900:SF3">
    <property type="entry name" value="CARBOHYDRATE SULFOTRANSFERASE-RELATED"/>
    <property type="match status" value="1"/>
</dbReference>
<dbReference type="HOGENOM" id="CLU_1332984_0_0_1"/>
<accession>A8XRY9</accession>
<dbReference type="InterPro" id="IPR007669">
    <property type="entry name" value="Chst-1-like"/>
</dbReference>
<evidence type="ECO:0000313" key="2">
    <source>
        <dbReference type="Proteomes" id="UP000008549"/>
    </source>
</evidence>
<dbReference type="EMBL" id="HE601413">
    <property type="protein sequence ID" value="CAP35408.2"/>
    <property type="molecule type" value="Genomic_DNA"/>
</dbReference>
<dbReference type="InParanoid" id="A8XRY9"/>
<dbReference type="KEGG" id="cbr:CBG_17863"/>
<keyword evidence="2" id="KW-1185">Reference proteome</keyword>
<dbReference type="GO" id="GO:0016020">
    <property type="term" value="C:membrane"/>
    <property type="evidence" value="ECO:0007669"/>
    <property type="project" value="InterPro"/>
</dbReference>
<dbReference type="eggNOG" id="KOG4651">
    <property type="taxonomic scope" value="Eukaryota"/>
</dbReference>
<organism evidence="1 2">
    <name type="scientific">Caenorhabditis briggsae</name>
    <dbReference type="NCBI Taxonomy" id="6238"/>
    <lineage>
        <taxon>Eukaryota</taxon>
        <taxon>Metazoa</taxon>
        <taxon>Ecdysozoa</taxon>
        <taxon>Nematoda</taxon>
        <taxon>Chromadorea</taxon>
        <taxon>Rhabditida</taxon>
        <taxon>Rhabditina</taxon>
        <taxon>Rhabditomorpha</taxon>
        <taxon>Rhabditoidea</taxon>
        <taxon>Rhabditidae</taxon>
        <taxon>Peloderinae</taxon>
        <taxon>Caenorhabditis</taxon>
    </lineage>
</organism>
<protein>
    <submittedName>
        <fullName evidence="1">Protein CBG17863</fullName>
    </submittedName>
</protein>
<evidence type="ECO:0000313" key="1">
    <source>
        <dbReference type="EMBL" id="CAP35408.2"/>
    </source>
</evidence>
<dbReference type="GO" id="GO:0050650">
    <property type="term" value="P:chondroitin sulfate proteoglycan biosynthetic process"/>
    <property type="evidence" value="ECO:0007669"/>
    <property type="project" value="InterPro"/>
</dbReference>
<gene>
    <name evidence="1 3" type="ORF">CBG17863</name>
    <name evidence="1" type="ORF">CBG_17863</name>
</gene>
<reference evidence="1 2" key="1">
    <citation type="journal article" date="2003" name="PLoS Biol.">
        <title>The genome sequence of Caenorhabditis briggsae: a platform for comparative genomics.</title>
        <authorList>
            <person name="Stein L.D."/>
            <person name="Bao Z."/>
            <person name="Blasiar D."/>
            <person name="Blumenthal T."/>
            <person name="Brent M.R."/>
            <person name="Chen N."/>
            <person name="Chinwalla A."/>
            <person name="Clarke L."/>
            <person name="Clee C."/>
            <person name="Coghlan A."/>
            <person name="Coulson A."/>
            <person name="D'Eustachio P."/>
            <person name="Fitch D.H."/>
            <person name="Fulton L.A."/>
            <person name="Fulton R.E."/>
            <person name="Griffiths-Jones S."/>
            <person name="Harris T.W."/>
            <person name="Hillier L.W."/>
            <person name="Kamath R."/>
            <person name="Kuwabara P.E."/>
            <person name="Mardis E.R."/>
            <person name="Marra M.A."/>
            <person name="Miner T.L."/>
            <person name="Minx P."/>
            <person name="Mullikin J.C."/>
            <person name="Plumb R.W."/>
            <person name="Rogers J."/>
            <person name="Schein J.E."/>
            <person name="Sohrmann M."/>
            <person name="Spieth J."/>
            <person name="Stajich J.E."/>
            <person name="Wei C."/>
            <person name="Willey D."/>
            <person name="Wilson R.K."/>
            <person name="Durbin R."/>
            <person name="Waterston R.H."/>
        </authorList>
    </citation>
    <scope>NUCLEOTIDE SEQUENCE [LARGE SCALE GENOMIC DNA]</scope>
    <source>
        <strain evidence="1 2">AF16</strain>
    </source>
</reference>
<dbReference type="GeneID" id="8589675"/>